<evidence type="ECO:0000256" key="1">
    <source>
        <dbReference type="ARBA" id="ARBA00022884"/>
    </source>
</evidence>
<dbReference type="InterPro" id="IPR038876">
    <property type="entry name" value="ENOX"/>
</dbReference>
<dbReference type="OrthoDB" id="6435563at2759"/>
<dbReference type="AlphaFoldDB" id="A0A8X6UKR8"/>
<sequence>MMPMPSQWPINNGLLIPASTVEMSSNVCTTSVSNRVEMITSTSAAIMPYPYMSMGNDSNFYGMVPPVENYYPQQVLTSPNIVPKFGLYTPIVLSNAVLTPPLPGEKRSRRVKPDGCRTVFVGNLPEKITQDIIQEAFQRCGEIFIIRMSEKHFCI</sequence>
<protein>
    <submittedName>
        <fullName evidence="3">Ecto-NOX disulfide-thiol exchanger 1</fullName>
    </submittedName>
</protein>
<dbReference type="GO" id="GO:0009897">
    <property type="term" value="C:external side of plasma membrane"/>
    <property type="evidence" value="ECO:0007669"/>
    <property type="project" value="InterPro"/>
</dbReference>
<evidence type="ECO:0000313" key="3">
    <source>
        <dbReference type="EMBL" id="GFU20149.1"/>
    </source>
</evidence>
<dbReference type="PANTHER" id="PTHR16001">
    <property type="entry name" value="ECTO-NOX DISULFIDE-THIOL EXCHANGER"/>
    <property type="match status" value="1"/>
</dbReference>
<dbReference type="GO" id="GO:0016491">
    <property type="term" value="F:oxidoreductase activity"/>
    <property type="evidence" value="ECO:0007669"/>
    <property type="project" value="InterPro"/>
</dbReference>
<dbReference type="InterPro" id="IPR012677">
    <property type="entry name" value="Nucleotide-bd_a/b_plait_sf"/>
</dbReference>
<gene>
    <name evidence="3" type="primary">ENOX1_1</name>
    <name evidence="3" type="ORF">NPIL_670901</name>
</gene>
<evidence type="ECO:0000313" key="4">
    <source>
        <dbReference type="Proteomes" id="UP000887013"/>
    </source>
</evidence>
<dbReference type="GO" id="GO:0007624">
    <property type="term" value="P:ultradian rhythm"/>
    <property type="evidence" value="ECO:0007669"/>
    <property type="project" value="InterPro"/>
</dbReference>
<dbReference type="EMBL" id="BMAW01127200">
    <property type="protein sequence ID" value="GFU20149.1"/>
    <property type="molecule type" value="Genomic_DNA"/>
</dbReference>
<feature type="domain" description="RRM" evidence="2">
    <location>
        <begin position="119"/>
        <end position="151"/>
    </location>
</feature>
<dbReference type="Pfam" id="PF00076">
    <property type="entry name" value="RRM_1"/>
    <property type="match status" value="1"/>
</dbReference>
<keyword evidence="1" id="KW-0694">RNA-binding</keyword>
<dbReference type="SUPFAM" id="SSF54928">
    <property type="entry name" value="RNA-binding domain, RBD"/>
    <property type="match status" value="1"/>
</dbReference>
<dbReference type="PANTHER" id="PTHR16001:SF4">
    <property type="entry name" value="ECTO-NOX DISULFIDE-THIOL EXCHANGER 1-LIKE PROTEIN"/>
    <property type="match status" value="1"/>
</dbReference>
<name>A0A8X6UKR8_NEPPI</name>
<proteinExistence type="predicted"/>
<comment type="caution">
    <text evidence="3">The sequence shown here is derived from an EMBL/GenBank/DDBJ whole genome shotgun (WGS) entry which is preliminary data.</text>
</comment>
<organism evidence="3 4">
    <name type="scientific">Nephila pilipes</name>
    <name type="common">Giant wood spider</name>
    <name type="synonym">Nephila maculata</name>
    <dbReference type="NCBI Taxonomy" id="299642"/>
    <lineage>
        <taxon>Eukaryota</taxon>
        <taxon>Metazoa</taxon>
        <taxon>Ecdysozoa</taxon>
        <taxon>Arthropoda</taxon>
        <taxon>Chelicerata</taxon>
        <taxon>Arachnida</taxon>
        <taxon>Araneae</taxon>
        <taxon>Araneomorphae</taxon>
        <taxon>Entelegynae</taxon>
        <taxon>Araneoidea</taxon>
        <taxon>Nephilidae</taxon>
        <taxon>Nephila</taxon>
    </lineage>
</organism>
<dbReference type="Proteomes" id="UP000887013">
    <property type="component" value="Unassembled WGS sequence"/>
</dbReference>
<dbReference type="InterPro" id="IPR000504">
    <property type="entry name" value="RRM_dom"/>
</dbReference>
<reference evidence="3" key="1">
    <citation type="submission" date="2020-08" db="EMBL/GenBank/DDBJ databases">
        <title>Multicomponent nature underlies the extraordinary mechanical properties of spider dragline silk.</title>
        <authorList>
            <person name="Kono N."/>
            <person name="Nakamura H."/>
            <person name="Mori M."/>
            <person name="Yoshida Y."/>
            <person name="Ohtoshi R."/>
            <person name="Malay A.D."/>
            <person name="Moran D.A.P."/>
            <person name="Tomita M."/>
            <person name="Numata K."/>
            <person name="Arakawa K."/>
        </authorList>
    </citation>
    <scope>NUCLEOTIDE SEQUENCE</scope>
</reference>
<accession>A0A8X6UKR8</accession>
<keyword evidence="4" id="KW-1185">Reference proteome</keyword>
<dbReference type="InterPro" id="IPR035979">
    <property type="entry name" value="RBD_domain_sf"/>
</dbReference>
<dbReference type="GO" id="GO:0003723">
    <property type="term" value="F:RNA binding"/>
    <property type="evidence" value="ECO:0007669"/>
    <property type="project" value="UniProtKB-KW"/>
</dbReference>
<dbReference type="Gene3D" id="3.30.70.330">
    <property type="match status" value="1"/>
</dbReference>
<evidence type="ECO:0000259" key="2">
    <source>
        <dbReference type="Pfam" id="PF00076"/>
    </source>
</evidence>